<dbReference type="EMBL" id="CAJOBC010021847">
    <property type="protein sequence ID" value="CAF4053046.1"/>
    <property type="molecule type" value="Genomic_DNA"/>
</dbReference>
<comment type="caution">
    <text evidence="2">The sequence shown here is derived from an EMBL/GenBank/DDBJ whole genome shotgun (WGS) entry which is preliminary data.</text>
</comment>
<keyword evidence="5" id="KW-1185">Reference proteome</keyword>
<dbReference type="SUPFAM" id="SSF52540">
    <property type="entry name" value="P-loop containing nucleoside triphosphate hydrolases"/>
    <property type="match status" value="1"/>
</dbReference>
<reference evidence="2" key="1">
    <citation type="submission" date="2021-02" db="EMBL/GenBank/DDBJ databases">
        <authorList>
            <person name="Nowell W R."/>
        </authorList>
    </citation>
    <scope>NUCLEOTIDE SEQUENCE</scope>
</reference>
<name>A0A815BBD8_9BILA</name>
<evidence type="ECO:0000313" key="1">
    <source>
        <dbReference type="EMBL" id="CAF0943298.1"/>
    </source>
</evidence>
<dbReference type="Proteomes" id="UP000677228">
    <property type="component" value="Unassembled WGS sequence"/>
</dbReference>
<proteinExistence type="predicted"/>
<protein>
    <submittedName>
        <fullName evidence="2">Uncharacterized protein</fullName>
    </submittedName>
</protein>
<evidence type="ECO:0000313" key="4">
    <source>
        <dbReference type="EMBL" id="CAF4053046.1"/>
    </source>
</evidence>
<dbReference type="EMBL" id="CAJOBA010004613">
    <property type="protein sequence ID" value="CAF3718111.1"/>
    <property type="molecule type" value="Genomic_DNA"/>
</dbReference>
<evidence type="ECO:0000313" key="3">
    <source>
        <dbReference type="EMBL" id="CAF3718111.1"/>
    </source>
</evidence>
<dbReference type="Proteomes" id="UP000682733">
    <property type="component" value="Unassembled WGS sequence"/>
</dbReference>
<dbReference type="InterPro" id="IPR027417">
    <property type="entry name" value="P-loop_NTPase"/>
</dbReference>
<accession>A0A815BBD8</accession>
<dbReference type="EMBL" id="CAJNOK010004608">
    <property type="protein sequence ID" value="CAF0943298.1"/>
    <property type="molecule type" value="Genomic_DNA"/>
</dbReference>
<dbReference type="EMBL" id="CAJNOQ010011069">
    <property type="protein sequence ID" value="CAF1267895.1"/>
    <property type="molecule type" value="Genomic_DNA"/>
</dbReference>
<evidence type="ECO:0000313" key="2">
    <source>
        <dbReference type="EMBL" id="CAF1267895.1"/>
    </source>
</evidence>
<dbReference type="Proteomes" id="UP000663829">
    <property type="component" value="Unassembled WGS sequence"/>
</dbReference>
<evidence type="ECO:0000313" key="5">
    <source>
        <dbReference type="Proteomes" id="UP000663829"/>
    </source>
</evidence>
<dbReference type="Proteomes" id="UP000681722">
    <property type="component" value="Unassembled WGS sequence"/>
</dbReference>
<dbReference type="AlphaFoldDB" id="A0A815BBD8"/>
<dbReference type="OrthoDB" id="10068384at2759"/>
<sequence>MPLLITHNIATELHISNGSIGRLVKVVYEDEEQPYDTTAISNPTFPSNTVYRRKPMYALVQLPQCKLASGLTDLQPTFIPIVPEQKTINVDLKSCFSSAQKRLLQNKTTITITRCQLPIIPAYALTTYKCQGKTLESGVIDIVPPPYAKPDLAQTYVPISRFTSLEAMVILRPFPRSILNQKPHPDMKAELQRLQSSDPN</sequence>
<organism evidence="2 5">
    <name type="scientific">Didymodactylos carnosus</name>
    <dbReference type="NCBI Taxonomy" id="1234261"/>
    <lineage>
        <taxon>Eukaryota</taxon>
        <taxon>Metazoa</taxon>
        <taxon>Spiralia</taxon>
        <taxon>Gnathifera</taxon>
        <taxon>Rotifera</taxon>
        <taxon>Eurotatoria</taxon>
        <taxon>Bdelloidea</taxon>
        <taxon>Philodinida</taxon>
        <taxon>Philodinidae</taxon>
        <taxon>Didymodactylos</taxon>
    </lineage>
</organism>
<gene>
    <name evidence="2" type="ORF">GPM918_LOCUS26931</name>
    <name evidence="1" type="ORF">OVA965_LOCUS11751</name>
    <name evidence="4" type="ORF">SRO942_LOCUS27169</name>
    <name evidence="3" type="ORF">TMI583_LOCUS11755</name>
</gene>